<keyword evidence="6" id="KW-0675">Receptor</keyword>
<organism evidence="10 11">
    <name type="scientific">Sinanodonta woodiana</name>
    <name type="common">Chinese pond mussel</name>
    <name type="synonym">Anodonta woodiana</name>
    <dbReference type="NCBI Taxonomy" id="1069815"/>
    <lineage>
        <taxon>Eukaryota</taxon>
        <taxon>Metazoa</taxon>
        <taxon>Spiralia</taxon>
        <taxon>Lophotrochozoa</taxon>
        <taxon>Mollusca</taxon>
        <taxon>Bivalvia</taxon>
        <taxon>Autobranchia</taxon>
        <taxon>Heteroconchia</taxon>
        <taxon>Palaeoheterodonta</taxon>
        <taxon>Unionida</taxon>
        <taxon>Unionoidea</taxon>
        <taxon>Unionidae</taxon>
        <taxon>Unioninae</taxon>
        <taxon>Sinanodonta</taxon>
    </lineage>
</organism>
<dbReference type="InterPro" id="IPR017452">
    <property type="entry name" value="GPCR_Rhodpsn_7TM"/>
</dbReference>
<reference evidence="10 11" key="1">
    <citation type="submission" date="2024-11" db="EMBL/GenBank/DDBJ databases">
        <title>Chromosome-level genome assembly of the freshwater bivalve Anodonta woodiana.</title>
        <authorList>
            <person name="Chen X."/>
        </authorList>
    </citation>
    <scope>NUCLEOTIDE SEQUENCE [LARGE SCALE GENOMIC DNA]</scope>
    <source>
        <strain evidence="10">MN2024</strain>
        <tissue evidence="10">Gills</tissue>
    </source>
</reference>
<comment type="subcellular location">
    <subcellularLocation>
        <location evidence="1">Membrane</location>
        <topology evidence="1">Multi-pass membrane protein</topology>
    </subcellularLocation>
</comment>
<evidence type="ECO:0000256" key="6">
    <source>
        <dbReference type="ARBA" id="ARBA00023170"/>
    </source>
</evidence>
<evidence type="ECO:0000256" key="7">
    <source>
        <dbReference type="ARBA" id="ARBA00023224"/>
    </source>
</evidence>
<dbReference type="AlphaFoldDB" id="A0ABD3VYE8"/>
<gene>
    <name evidence="10" type="ORF">ACJMK2_043906</name>
</gene>
<evidence type="ECO:0000313" key="10">
    <source>
        <dbReference type="EMBL" id="KAL3866622.1"/>
    </source>
</evidence>
<sequence length="239" mass="27390">MYEETELANYTAETSLCDSRKTYTGNTASISKRETKVNSDKCLSFCDDFDSSCSESYNSDRYSGSSIGGKSIRLIYNNQGSIRAKAVTEDTNDSGVYQQTLPLNHESQNQNRHGMRCTHYGLSSSKKIRTAKRKVIRLLIALVVSFAICVLPHHIRLLMMYWHMYVVPFSVEVYLAPTSFIILYLNSGLNPILYALFSKNFRRSFKDSFYCCLGRRTTRYNMDPAKLGSKYQERVKETK</sequence>
<dbReference type="EMBL" id="JBJQND010000009">
    <property type="protein sequence ID" value="KAL3866622.1"/>
    <property type="molecule type" value="Genomic_DNA"/>
</dbReference>
<name>A0ABD3VYE8_SINWO</name>
<dbReference type="PANTHER" id="PTHR24243">
    <property type="entry name" value="G-PROTEIN COUPLED RECEPTOR"/>
    <property type="match status" value="1"/>
</dbReference>
<protein>
    <recommendedName>
        <fullName evidence="9">G-protein coupled receptors family 1 profile domain-containing protein</fullName>
    </recommendedName>
</protein>
<evidence type="ECO:0000256" key="8">
    <source>
        <dbReference type="SAM" id="Phobius"/>
    </source>
</evidence>
<dbReference type="GO" id="GO:0016020">
    <property type="term" value="C:membrane"/>
    <property type="evidence" value="ECO:0007669"/>
    <property type="project" value="UniProtKB-SubCell"/>
</dbReference>
<dbReference type="PRINTS" id="PR00237">
    <property type="entry name" value="GPCRRHODOPSN"/>
</dbReference>
<keyword evidence="3 8" id="KW-1133">Transmembrane helix</keyword>
<dbReference type="SUPFAM" id="SSF81321">
    <property type="entry name" value="Family A G protein-coupled receptor-like"/>
    <property type="match status" value="1"/>
</dbReference>
<accession>A0ABD3VYE8</accession>
<dbReference type="Proteomes" id="UP001634394">
    <property type="component" value="Unassembled WGS sequence"/>
</dbReference>
<evidence type="ECO:0000313" key="11">
    <source>
        <dbReference type="Proteomes" id="UP001634394"/>
    </source>
</evidence>
<feature type="domain" description="G-protein coupled receptors family 1 profile" evidence="9">
    <location>
        <begin position="103"/>
        <end position="194"/>
    </location>
</feature>
<evidence type="ECO:0000256" key="1">
    <source>
        <dbReference type="ARBA" id="ARBA00004141"/>
    </source>
</evidence>
<evidence type="ECO:0000256" key="2">
    <source>
        <dbReference type="ARBA" id="ARBA00022692"/>
    </source>
</evidence>
<evidence type="ECO:0000256" key="4">
    <source>
        <dbReference type="ARBA" id="ARBA00023040"/>
    </source>
</evidence>
<feature type="transmembrane region" description="Helical" evidence="8">
    <location>
        <begin position="135"/>
        <end position="155"/>
    </location>
</feature>
<keyword evidence="4" id="KW-0297">G-protein coupled receptor</keyword>
<comment type="caution">
    <text evidence="10">The sequence shown here is derived from an EMBL/GenBank/DDBJ whole genome shotgun (WGS) entry which is preliminary data.</text>
</comment>
<dbReference type="Pfam" id="PF00001">
    <property type="entry name" value="7tm_1"/>
    <property type="match status" value="1"/>
</dbReference>
<evidence type="ECO:0000256" key="3">
    <source>
        <dbReference type="ARBA" id="ARBA00022989"/>
    </source>
</evidence>
<proteinExistence type="predicted"/>
<dbReference type="PROSITE" id="PS50262">
    <property type="entry name" value="G_PROTEIN_RECEP_F1_2"/>
    <property type="match status" value="1"/>
</dbReference>
<keyword evidence="7" id="KW-0807">Transducer</keyword>
<keyword evidence="2 8" id="KW-0812">Transmembrane</keyword>
<dbReference type="PANTHER" id="PTHR24243:SF224">
    <property type="entry name" value="G-PROTEIN COUPLED RECEPTOR 19-RELATED"/>
    <property type="match status" value="1"/>
</dbReference>
<dbReference type="GO" id="GO:0004930">
    <property type="term" value="F:G protein-coupled receptor activity"/>
    <property type="evidence" value="ECO:0007669"/>
    <property type="project" value="UniProtKB-KW"/>
</dbReference>
<dbReference type="InterPro" id="IPR000276">
    <property type="entry name" value="GPCR_Rhodpsn"/>
</dbReference>
<evidence type="ECO:0000256" key="5">
    <source>
        <dbReference type="ARBA" id="ARBA00023136"/>
    </source>
</evidence>
<evidence type="ECO:0000259" key="9">
    <source>
        <dbReference type="PROSITE" id="PS50262"/>
    </source>
</evidence>
<keyword evidence="5 8" id="KW-0472">Membrane</keyword>
<dbReference type="Gene3D" id="1.20.1070.10">
    <property type="entry name" value="Rhodopsin 7-helix transmembrane proteins"/>
    <property type="match status" value="1"/>
</dbReference>
<keyword evidence="11" id="KW-1185">Reference proteome</keyword>
<feature type="transmembrane region" description="Helical" evidence="8">
    <location>
        <begin position="175"/>
        <end position="197"/>
    </location>
</feature>